<dbReference type="InterPro" id="IPR016181">
    <property type="entry name" value="Acyl_CoA_acyltransferase"/>
</dbReference>
<dbReference type="PROSITE" id="PS51186">
    <property type="entry name" value="GNAT"/>
    <property type="match status" value="1"/>
</dbReference>
<reference evidence="2" key="1">
    <citation type="journal article" date="2014" name="Int. J. Syst. Evol. Microbiol.">
        <title>Complete genome sequence of Corynebacterium casei LMG S-19264T (=DSM 44701T), isolated from a smear-ripened cheese.</title>
        <authorList>
            <consortium name="US DOE Joint Genome Institute (JGI-PGF)"/>
            <person name="Walter F."/>
            <person name="Albersmeier A."/>
            <person name="Kalinowski J."/>
            <person name="Ruckert C."/>
        </authorList>
    </citation>
    <scope>NUCLEOTIDE SEQUENCE</scope>
    <source>
        <strain evidence="2">CGMCC 1.12777</strain>
    </source>
</reference>
<organism evidence="2 3">
    <name type="scientific">Pullulanibacillus pueri</name>
    <dbReference type="NCBI Taxonomy" id="1437324"/>
    <lineage>
        <taxon>Bacteria</taxon>
        <taxon>Bacillati</taxon>
        <taxon>Bacillota</taxon>
        <taxon>Bacilli</taxon>
        <taxon>Bacillales</taxon>
        <taxon>Sporolactobacillaceae</taxon>
        <taxon>Pullulanibacillus</taxon>
    </lineage>
</organism>
<dbReference type="Gene3D" id="3.40.630.30">
    <property type="match status" value="1"/>
</dbReference>
<dbReference type="Proteomes" id="UP000656813">
    <property type="component" value="Unassembled WGS sequence"/>
</dbReference>
<proteinExistence type="predicted"/>
<reference evidence="2" key="2">
    <citation type="submission" date="2020-09" db="EMBL/GenBank/DDBJ databases">
        <authorList>
            <person name="Sun Q."/>
            <person name="Zhou Y."/>
        </authorList>
    </citation>
    <scope>NUCLEOTIDE SEQUENCE</scope>
    <source>
        <strain evidence="2">CGMCC 1.12777</strain>
    </source>
</reference>
<gene>
    <name evidence="2" type="primary">yhdJ</name>
    <name evidence="2" type="ORF">GCM10007096_18990</name>
</gene>
<sequence>MDIKELRHEEEWKDAYPVMHQLRTQLDLENYLRMVREASEFEGYKLFALYDQSKIVAVTGFMPMMTLSNGKYIWVCDLVTDSEVRSKGYGQKLLGFVEAWSKERGYGIVSLSSGVQRHDAHRFYEEKMKFDRVSHVFLKQL</sequence>
<protein>
    <submittedName>
        <fullName evidence="2">Putative N-acetyltransferase YhdJ</fullName>
    </submittedName>
</protein>
<evidence type="ECO:0000259" key="1">
    <source>
        <dbReference type="PROSITE" id="PS51186"/>
    </source>
</evidence>
<keyword evidence="3" id="KW-1185">Reference proteome</keyword>
<evidence type="ECO:0000313" key="3">
    <source>
        <dbReference type="Proteomes" id="UP000656813"/>
    </source>
</evidence>
<dbReference type="AlphaFoldDB" id="A0A8J2ZVG3"/>
<dbReference type="GO" id="GO:0016747">
    <property type="term" value="F:acyltransferase activity, transferring groups other than amino-acyl groups"/>
    <property type="evidence" value="ECO:0007669"/>
    <property type="project" value="InterPro"/>
</dbReference>
<dbReference type="RefSeq" id="WP_188497164.1">
    <property type="nucleotide sequence ID" value="NZ_BMFV01000012.1"/>
</dbReference>
<dbReference type="InterPro" id="IPR000182">
    <property type="entry name" value="GNAT_dom"/>
</dbReference>
<dbReference type="EMBL" id="BMFV01000012">
    <property type="protein sequence ID" value="GGH81298.1"/>
    <property type="molecule type" value="Genomic_DNA"/>
</dbReference>
<accession>A0A8J2ZVG3</accession>
<evidence type="ECO:0000313" key="2">
    <source>
        <dbReference type="EMBL" id="GGH81298.1"/>
    </source>
</evidence>
<dbReference type="SUPFAM" id="SSF55729">
    <property type="entry name" value="Acyl-CoA N-acyltransferases (Nat)"/>
    <property type="match status" value="1"/>
</dbReference>
<dbReference type="Pfam" id="PF00583">
    <property type="entry name" value="Acetyltransf_1"/>
    <property type="match status" value="1"/>
</dbReference>
<comment type="caution">
    <text evidence="2">The sequence shown here is derived from an EMBL/GenBank/DDBJ whole genome shotgun (WGS) entry which is preliminary data.</text>
</comment>
<dbReference type="CDD" id="cd04301">
    <property type="entry name" value="NAT_SF"/>
    <property type="match status" value="1"/>
</dbReference>
<name>A0A8J2ZVG3_9BACL</name>
<feature type="domain" description="N-acetyltransferase" evidence="1">
    <location>
        <begin position="1"/>
        <end position="141"/>
    </location>
</feature>